<comment type="caution">
    <text evidence="2">The sequence shown here is derived from an EMBL/GenBank/DDBJ whole genome shotgun (WGS) entry which is preliminary data.</text>
</comment>
<protein>
    <submittedName>
        <fullName evidence="2">Uncharacterized protein</fullName>
    </submittedName>
</protein>
<reference evidence="2 3" key="1">
    <citation type="journal article" date="2013" name="Genome Announc.">
        <title>Draft Genome Sequence of 'Candidatus Halobonum tyrrellensis' Strain G22, Isolated from the Hypersaline Waters of Lake Tyrrell, Australia.</title>
        <authorList>
            <person name="Ugalde J.A."/>
            <person name="Narasingarao P."/>
            <person name="Kuo S."/>
            <person name="Podell S."/>
            <person name="Allen E.E."/>
        </authorList>
    </citation>
    <scope>NUCLEOTIDE SEQUENCE [LARGE SCALE GENOMIC DNA]</scope>
    <source>
        <strain evidence="2 3">G22</strain>
    </source>
</reference>
<keyword evidence="3" id="KW-1185">Reference proteome</keyword>
<evidence type="ECO:0000256" key="1">
    <source>
        <dbReference type="SAM" id="MobiDB-lite"/>
    </source>
</evidence>
<evidence type="ECO:0000313" key="3">
    <source>
        <dbReference type="Proteomes" id="UP000017840"/>
    </source>
</evidence>
<proteinExistence type="predicted"/>
<dbReference type="EMBL" id="ASGZ01000029">
    <property type="protein sequence ID" value="ESP88343.1"/>
    <property type="molecule type" value="Genomic_DNA"/>
</dbReference>
<feature type="region of interest" description="Disordered" evidence="1">
    <location>
        <begin position="68"/>
        <end position="100"/>
    </location>
</feature>
<feature type="compositionally biased region" description="Basic and acidic residues" evidence="1">
    <location>
        <begin position="89"/>
        <end position="100"/>
    </location>
</feature>
<gene>
    <name evidence="2" type="ORF">K933_09477</name>
</gene>
<dbReference type="AlphaFoldDB" id="V4HE70"/>
<dbReference type="STRING" id="1324957.K933_09477"/>
<dbReference type="RefSeq" id="WP_023394480.1">
    <property type="nucleotide sequence ID" value="NZ_ASGZ01000029.1"/>
</dbReference>
<accession>V4HE70</accession>
<evidence type="ECO:0000313" key="2">
    <source>
        <dbReference type="EMBL" id="ESP88343.1"/>
    </source>
</evidence>
<organism evidence="2 3">
    <name type="scientific">Candidatus Halobonum tyrrellensis G22</name>
    <dbReference type="NCBI Taxonomy" id="1324957"/>
    <lineage>
        <taxon>Archaea</taxon>
        <taxon>Methanobacteriati</taxon>
        <taxon>Methanobacteriota</taxon>
        <taxon>Stenosarchaea group</taxon>
        <taxon>Halobacteria</taxon>
        <taxon>Halobacteriales</taxon>
        <taxon>Haloferacaceae</taxon>
        <taxon>Candidatus Halobonum</taxon>
    </lineage>
</organism>
<dbReference type="PATRIC" id="fig|1324957.4.peg.1929"/>
<sequence length="100" mass="10815">MTRQRERLTVRRTDEVPETATVRHVDQLSEGTLEELVGMVDGEPRPVAGVEAGEVVVFTSYLAVVRADPRRDGRTGAAESVETAEPVEADDRRADAGPVG</sequence>
<name>V4HE70_9EURY</name>
<dbReference type="Proteomes" id="UP000017840">
    <property type="component" value="Unassembled WGS sequence"/>
</dbReference>
<dbReference type="OrthoDB" id="296997at2157"/>